<dbReference type="Proteomes" id="UP000033695">
    <property type="component" value="Unassembled WGS sequence"/>
</dbReference>
<organism evidence="2 3">
    <name type="scientific">Bombilactobacillus mellis</name>
    <dbReference type="NCBI Taxonomy" id="1218508"/>
    <lineage>
        <taxon>Bacteria</taxon>
        <taxon>Bacillati</taxon>
        <taxon>Bacillota</taxon>
        <taxon>Bacilli</taxon>
        <taxon>Lactobacillales</taxon>
        <taxon>Lactobacillaceae</taxon>
        <taxon>Bombilactobacillus</taxon>
    </lineage>
</organism>
<dbReference type="STRING" id="1218508.JG29_08410"/>
<dbReference type="PANTHER" id="PTHR33169:SF14">
    <property type="entry name" value="TRANSCRIPTIONAL REGULATOR RV3488"/>
    <property type="match status" value="1"/>
</dbReference>
<dbReference type="Pfam" id="PF03551">
    <property type="entry name" value="PadR"/>
    <property type="match status" value="1"/>
</dbReference>
<proteinExistence type="predicted"/>
<sequence length="106" mass="12245">MNPQLNKGILEMILLLQLQKSDNYAYILSKKAAESLGVTEGAVYPVLKRLEKKNLVSTYDIPHGKRIRKNYHLLDSGEDYLTALLEQWKKINQAVQNNIKENFNEK</sequence>
<dbReference type="PATRIC" id="fig|1218508.4.peg.1603"/>
<dbReference type="InterPro" id="IPR052509">
    <property type="entry name" value="Metal_resp_DNA-bind_regulator"/>
</dbReference>
<evidence type="ECO:0000313" key="2">
    <source>
        <dbReference type="EMBL" id="KJY48155.1"/>
    </source>
</evidence>
<dbReference type="InterPro" id="IPR005149">
    <property type="entry name" value="Tscrpt_reg_PadR_N"/>
</dbReference>
<evidence type="ECO:0000313" key="3">
    <source>
        <dbReference type="Proteomes" id="UP000033695"/>
    </source>
</evidence>
<feature type="domain" description="Transcription regulator PadR N-terminal" evidence="1">
    <location>
        <begin position="15"/>
        <end position="82"/>
    </location>
</feature>
<dbReference type="RefSeq" id="WP_045923470.1">
    <property type="nucleotide sequence ID" value="NZ_KQ033881.1"/>
</dbReference>
<accession>A0A0F4KP17</accession>
<keyword evidence="3" id="KW-1185">Reference proteome</keyword>
<comment type="caution">
    <text evidence="2">The sequence shown here is derived from an EMBL/GenBank/DDBJ whole genome shotgun (WGS) entry which is preliminary data.</text>
</comment>
<dbReference type="AlphaFoldDB" id="A0A0F4KP17"/>
<dbReference type="PANTHER" id="PTHR33169">
    <property type="entry name" value="PADR-FAMILY TRANSCRIPTIONAL REGULATOR"/>
    <property type="match status" value="1"/>
</dbReference>
<evidence type="ECO:0000259" key="1">
    <source>
        <dbReference type="Pfam" id="PF03551"/>
    </source>
</evidence>
<protein>
    <recommendedName>
        <fullName evidence="1">Transcription regulator PadR N-terminal domain-containing protein</fullName>
    </recommendedName>
</protein>
<name>A0A0F4KP17_9LACO</name>
<dbReference type="HOGENOM" id="CLU_063440_3_0_9"/>
<dbReference type="EMBL" id="JXBZ01000013">
    <property type="protein sequence ID" value="KJY48155.1"/>
    <property type="molecule type" value="Genomic_DNA"/>
</dbReference>
<dbReference type="InterPro" id="IPR036390">
    <property type="entry name" value="WH_DNA-bd_sf"/>
</dbReference>
<dbReference type="InterPro" id="IPR036388">
    <property type="entry name" value="WH-like_DNA-bd_sf"/>
</dbReference>
<reference evidence="2 3" key="1">
    <citation type="submission" date="2014-12" db="EMBL/GenBank/DDBJ databases">
        <title>Comparative genomics of the lactic acid bacteria isolated from the honey bee gut.</title>
        <authorList>
            <person name="Ellegaard K.M."/>
            <person name="Tamarit D."/>
            <person name="Javelind E."/>
            <person name="Olofsson T."/>
            <person name="Andersson S.G."/>
            <person name="Vasquez A."/>
        </authorList>
    </citation>
    <scope>NUCLEOTIDE SEQUENCE [LARGE SCALE GENOMIC DNA]</scope>
    <source>
        <strain evidence="2 3">Hon2</strain>
    </source>
</reference>
<gene>
    <name evidence="2" type="ORF">JG29_08410</name>
</gene>
<dbReference type="SUPFAM" id="SSF46785">
    <property type="entry name" value="Winged helix' DNA-binding domain"/>
    <property type="match status" value="1"/>
</dbReference>
<dbReference type="Gene3D" id="1.10.10.10">
    <property type="entry name" value="Winged helix-like DNA-binding domain superfamily/Winged helix DNA-binding domain"/>
    <property type="match status" value="1"/>
</dbReference>